<dbReference type="PANTHER" id="PTHR45798">
    <property type="entry name" value="RING-H2 FINGER PROTEIN ATL61-RELATED-RELATED"/>
    <property type="match status" value="1"/>
</dbReference>
<feature type="transmembrane region" description="Helical" evidence="5">
    <location>
        <begin position="26"/>
        <end position="46"/>
    </location>
</feature>
<dbReference type="InterPro" id="IPR052788">
    <property type="entry name" value="RING-type_E3_ligase_ATL"/>
</dbReference>
<dbReference type="SMART" id="SM00184">
    <property type="entry name" value="RING"/>
    <property type="match status" value="1"/>
</dbReference>
<name>A0A6A4Q779_LUPAL</name>
<evidence type="ECO:0000256" key="3">
    <source>
        <dbReference type="ARBA" id="ARBA00022833"/>
    </source>
</evidence>
<keyword evidence="5" id="KW-0812">Transmembrane</keyword>
<reference evidence="7" key="1">
    <citation type="journal article" date="2020" name="Nat. Commun.">
        <title>Genome sequence of the cluster root forming white lupin.</title>
        <authorList>
            <person name="Hufnagel B."/>
            <person name="Marques A."/>
            <person name="Soriano A."/>
            <person name="Marques L."/>
            <person name="Divol F."/>
            <person name="Doumas P."/>
            <person name="Sallet E."/>
            <person name="Mancinotti D."/>
            <person name="Carrere S."/>
            <person name="Marande W."/>
            <person name="Arribat S."/>
            <person name="Keller J."/>
            <person name="Huneau C."/>
            <person name="Blein T."/>
            <person name="Aime D."/>
            <person name="Laguerre M."/>
            <person name="Taylor J."/>
            <person name="Schubert V."/>
            <person name="Nelson M."/>
            <person name="Geu-Flores F."/>
            <person name="Crespi M."/>
            <person name="Gallardo-Guerrero K."/>
            <person name="Delaux P.-M."/>
            <person name="Salse J."/>
            <person name="Berges H."/>
            <person name="Guyot R."/>
            <person name="Gouzy J."/>
            <person name="Peret B."/>
        </authorList>
    </citation>
    <scope>NUCLEOTIDE SEQUENCE [LARGE SCALE GENOMIC DNA]</scope>
    <source>
        <strain evidence="7">cv. Amiga</strain>
    </source>
</reference>
<keyword evidence="1" id="KW-0479">Metal-binding</keyword>
<evidence type="ECO:0000256" key="5">
    <source>
        <dbReference type="SAM" id="Phobius"/>
    </source>
</evidence>
<protein>
    <submittedName>
        <fullName evidence="6">Putative transcription factor C2H2 family</fullName>
    </submittedName>
</protein>
<accession>A0A6A4Q779</accession>
<dbReference type="OrthoDB" id="8062037at2759"/>
<keyword evidence="7" id="KW-1185">Reference proteome</keyword>
<gene>
    <name evidence="6" type="ORF">Lalb_Chr08g0246511</name>
</gene>
<feature type="region of interest" description="Disordered" evidence="4">
    <location>
        <begin position="159"/>
        <end position="193"/>
    </location>
</feature>
<dbReference type="PANTHER" id="PTHR45798:SF97">
    <property type="entry name" value="ALCOHOL-SENSITIVE RING FINGER PROTEIN 1"/>
    <property type="match status" value="1"/>
</dbReference>
<dbReference type="CDD" id="cd16461">
    <property type="entry name" value="RING-H2_EL5-like"/>
    <property type="match status" value="1"/>
</dbReference>
<evidence type="ECO:0000313" key="7">
    <source>
        <dbReference type="Proteomes" id="UP000447434"/>
    </source>
</evidence>
<dbReference type="InterPro" id="IPR001841">
    <property type="entry name" value="Znf_RING"/>
</dbReference>
<dbReference type="Pfam" id="PF13639">
    <property type="entry name" value="zf-RING_2"/>
    <property type="match status" value="1"/>
</dbReference>
<sequence>MTRPFRFLTDDHFSSHSSATAIRSDYVIIIAALTCAFICLLGLVAVSRCACLRRLHISSTAAAPQFPPIHADANRGVKKKVLRSLPKLTATAEFVLKLSDCAICLSEFAAGEEFRVLPQCGHVFHVSCIDTWLKSHSSCPSCRQIMVVSRCQKCGGIPASVSSGSTSAAVSETDPDARSKISEKESDANRFLA</sequence>
<feature type="compositionally biased region" description="Basic and acidic residues" evidence="4">
    <location>
        <begin position="175"/>
        <end position="193"/>
    </location>
</feature>
<dbReference type="PROSITE" id="PS50089">
    <property type="entry name" value="ZF_RING_2"/>
    <property type="match status" value="1"/>
</dbReference>
<evidence type="ECO:0000256" key="2">
    <source>
        <dbReference type="ARBA" id="ARBA00022771"/>
    </source>
</evidence>
<dbReference type="Gene3D" id="3.30.40.10">
    <property type="entry name" value="Zinc/RING finger domain, C3HC4 (zinc finger)"/>
    <property type="match status" value="1"/>
</dbReference>
<dbReference type="EMBL" id="WOCE01000008">
    <property type="protein sequence ID" value="KAE9609473.1"/>
    <property type="molecule type" value="Genomic_DNA"/>
</dbReference>
<dbReference type="Proteomes" id="UP000447434">
    <property type="component" value="Chromosome 8"/>
</dbReference>
<evidence type="ECO:0000256" key="1">
    <source>
        <dbReference type="ARBA" id="ARBA00022723"/>
    </source>
</evidence>
<keyword evidence="3" id="KW-0862">Zinc</keyword>
<dbReference type="AlphaFoldDB" id="A0A6A4Q779"/>
<dbReference type="InterPro" id="IPR013083">
    <property type="entry name" value="Znf_RING/FYVE/PHD"/>
</dbReference>
<feature type="compositionally biased region" description="Low complexity" evidence="4">
    <location>
        <begin position="159"/>
        <end position="171"/>
    </location>
</feature>
<keyword evidence="2" id="KW-0863">Zinc-finger</keyword>
<dbReference type="GO" id="GO:0008270">
    <property type="term" value="F:zinc ion binding"/>
    <property type="evidence" value="ECO:0007669"/>
    <property type="project" value="UniProtKB-KW"/>
</dbReference>
<comment type="caution">
    <text evidence="6">The sequence shown here is derived from an EMBL/GenBank/DDBJ whole genome shotgun (WGS) entry which is preliminary data.</text>
</comment>
<proteinExistence type="predicted"/>
<dbReference type="SUPFAM" id="SSF57850">
    <property type="entry name" value="RING/U-box"/>
    <property type="match status" value="1"/>
</dbReference>
<keyword evidence="5" id="KW-0472">Membrane</keyword>
<organism evidence="6 7">
    <name type="scientific">Lupinus albus</name>
    <name type="common">White lupine</name>
    <name type="synonym">Lupinus termis</name>
    <dbReference type="NCBI Taxonomy" id="3870"/>
    <lineage>
        <taxon>Eukaryota</taxon>
        <taxon>Viridiplantae</taxon>
        <taxon>Streptophyta</taxon>
        <taxon>Embryophyta</taxon>
        <taxon>Tracheophyta</taxon>
        <taxon>Spermatophyta</taxon>
        <taxon>Magnoliopsida</taxon>
        <taxon>eudicotyledons</taxon>
        <taxon>Gunneridae</taxon>
        <taxon>Pentapetalae</taxon>
        <taxon>rosids</taxon>
        <taxon>fabids</taxon>
        <taxon>Fabales</taxon>
        <taxon>Fabaceae</taxon>
        <taxon>Papilionoideae</taxon>
        <taxon>50 kb inversion clade</taxon>
        <taxon>genistoids sensu lato</taxon>
        <taxon>core genistoids</taxon>
        <taxon>Genisteae</taxon>
        <taxon>Lupinus</taxon>
    </lineage>
</organism>
<keyword evidence="5" id="KW-1133">Transmembrane helix</keyword>
<evidence type="ECO:0000256" key="4">
    <source>
        <dbReference type="SAM" id="MobiDB-lite"/>
    </source>
</evidence>
<evidence type="ECO:0000313" key="6">
    <source>
        <dbReference type="EMBL" id="KAE9609473.1"/>
    </source>
</evidence>